<dbReference type="STRING" id="763034.HMPREF9446_01499"/>
<sequence length="44" mass="5433">MGILLLGLLRRHSKWYYPFCLIDILLFIYWTAFIEQHFDIVYIP</sequence>
<keyword evidence="3" id="KW-1185">Reference proteome</keyword>
<reference evidence="2 3" key="1">
    <citation type="submission" date="2011-02" db="EMBL/GenBank/DDBJ databases">
        <authorList>
            <person name="Weinstock G."/>
            <person name="Sodergren E."/>
            <person name="Clifton S."/>
            <person name="Fulton L."/>
            <person name="Fulton B."/>
            <person name="Courtney L."/>
            <person name="Fronick C."/>
            <person name="Harrison M."/>
            <person name="Strong C."/>
            <person name="Farmer C."/>
            <person name="Delahaunty K."/>
            <person name="Markovic C."/>
            <person name="Hall O."/>
            <person name="Minx P."/>
            <person name="Tomlinson C."/>
            <person name="Mitreva M."/>
            <person name="Hou S."/>
            <person name="Chen J."/>
            <person name="Wollam A."/>
            <person name="Pepin K.H."/>
            <person name="Johnson M."/>
            <person name="Bhonagiri V."/>
            <person name="Zhang X."/>
            <person name="Suruliraj S."/>
            <person name="Warren W."/>
            <person name="Chinwalla A."/>
            <person name="Mardis E.R."/>
            <person name="Wilson R.K."/>
        </authorList>
    </citation>
    <scope>NUCLEOTIDE SEQUENCE [LARGE SCALE GENOMIC DNA]</scope>
    <source>
        <strain evidence="2 3">YIT 12057</strain>
    </source>
</reference>
<dbReference type="Proteomes" id="UP000003416">
    <property type="component" value="Unassembled WGS sequence"/>
</dbReference>
<keyword evidence="1" id="KW-0472">Membrane</keyword>
<keyword evidence="1" id="KW-1133">Transmembrane helix</keyword>
<dbReference type="EMBL" id="AFBN01000026">
    <property type="protein sequence ID" value="EGF57987.1"/>
    <property type="molecule type" value="Genomic_DNA"/>
</dbReference>
<evidence type="ECO:0000313" key="2">
    <source>
        <dbReference type="EMBL" id="EGF57987.1"/>
    </source>
</evidence>
<keyword evidence="1" id="KW-0812">Transmembrane</keyword>
<name>F3PRZ6_9BACE</name>
<dbReference type="HOGENOM" id="CLU_3212384_0_0_10"/>
<gene>
    <name evidence="2" type="ORF">HMPREF9446_01499</name>
</gene>
<organism evidence="2 3">
    <name type="scientific">Bacteroides fluxus YIT 12057</name>
    <dbReference type="NCBI Taxonomy" id="763034"/>
    <lineage>
        <taxon>Bacteria</taxon>
        <taxon>Pseudomonadati</taxon>
        <taxon>Bacteroidota</taxon>
        <taxon>Bacteroidia</taxon>
        <taxon>Bacteroidales</taxon>
        <taxon>Bacteroidaceae</taxon>
        <taxon>Bacteroides</taxon>
    </lineage>
</organism>
<feature type="transmembrane region" description="Helical" evidence="1">
    <location>
        <begin position="15"/>
        <end position="34"/>
    </location>
</feature>
<proteinExistence type="predicted"/>
<evidence type="ECO:0000256" key="1">
    <source>
        <dbReference type="SAM" id="Phobius"/>
    </source>
</evidence>
<comment type="caution">
    <text evidence="2">The sequence shown here is derived from an EMBL/GenBank/DDBJ whole genome shotgun (WGS) entry which is preliminary data.</text>
</comment>
<protein>
    <submittedName>
        <fullName evidence="2">Uncharacterized protein</fullName>
    </submittedName>
</protein>
<dbReference type="AlphaFoldDB" id="F3PRZ6"/>
<accession>F3PRZ6</accession>
<evidence type="ECO:0000313" key="3">
    <source>
        <dbReference type="Proteomes" id="UP000003416"/>
    </source>
</evidence>